<name>A0A0G4IL62_PLABS</name>
<evidence type="ECO:0000313" key="1">
    <source>
        <dbReference type="EMBL" id="CEO95899.1"/>
    </source>
</evidence>
<accession>A0A0G4IL62</accession>
<sequence>MLHGLSPVKRIYSFVVPNGNGRSVVDLALTRGLDSARLSVVDAPISTAHRMLVVASDHVVPERVDPKRYSWARRMFADPDDRPALSVLLAPAYNYLRALWLDATRDFDEIADHPTAALQDAVDSLYRHTTDVLRAVLEDIACWPSSRSKRGRTATMRPDWQALQRCDLRFYLSSMRRVFAATSQLQPSQRPSIEEFADHWKAVFEKPGVDDGPRLRSPRLSTDLDDEERHAFGPAVVTAIIKRHEWMKGVGPDNIPMDLLKSRAV</sequence>
<dbReference type="Proteomes" id="UP000039324">
    <property type="component" value="Unassembled WGS sequence"/>
</dbReference>
<evidence type="ECO:0000313" key="2">
    <source>
        <dbReference type="Proteomes" id="UP000039324"/>
    </source>
</evidence>
<proteinExistence type="predicted"/>
<dbReference type="AlphaFoldDB" id="A0A0G4IL62"/>
<organism evidence="1 2">
    <name type="scientific">Plasmodiophora brassicae</name>
    <name type="common">Clubroot disease agent</name>
    <dbReference type="NCBI Taxonomy" id="37360"/>
    <lineage>
        <taxon>Eukaryota</taxon>
        <taxon>Sar</taxon>
        <taxon>Rhizaria</taxon>
        <taxon>Endomyxa</taxon>
        <taxon>Phytomyxea</taxon>
        <taxon>Plasmodiophorida</taxon>
        <taxon>Plasmodiophoridae</taxon>
        <taxon>Plasmodiophora</taxon>
    </lineage>
</organism>
<reference evidence="1 2" key="1">
    <citation type="submission" date="2015-02" db="EMBL/GenBank/DDBJ databases">
        <authorList>
            <person name="Chooi Y.-H."/>
        </authorList>
    </citation>
    <scope>NUCLEOTIDE SEQUENCE [LARGE SCALE GENOMIC DNA]</scope>
    <source>
        <strain evidence="1">E3</strain>
    </source>
</reference>
<dbReference type="EMBL" id="CDSF01000039">
    <property type="protein sequence ID" value="CEO95899.1"/>
    <property type="molecule type" value="Genomic_DNA"/>
</dbReference>
<keyword evidence="2" id="KW-1185">Reference proteome</keyword>
<gene>
    <name evidence="1" type="ORF">PBRA_009698</name>
</gene>
<protein>
    <submittedName>
        <fullName evidence="1">Uncharacterized protein</fullName>
    </submittedName>
</protein>